<reference evidence="2 3" key="1">
    <citation type="journal article" date="2018" name="Mol. Plant">
        <title>The genome of Artemisia annua provides insight into the evolution of Asteraceae family and artemisinin biosynthesis.</title>
        <authorList>
            <person name="Shen Q."/>
            <person name="Zhang L."/>
            <person name="Liao Z."/>
            <person name="Wang S."/>
            <person name="Yan T."/>
            <person name="Shi P."/>
            <person name="Liu M."/>
            <person name="Fu X."/>
            <person name="Pan Q."/>
            <person name="Wang Y."/>
            <person name="Lv Z."/>
            <person name="Lu X."/>
            <person name="Zhang F."/>
            <person name="Jiang W."/>
            <person name="Ma Y."/>
            <person name="Chen M."/>
            <person name="Hao X."/>
            <person name="Li L."/>
            <person name="Tang Y."/>
            <person name="Lv G."/>
            <person name="Zhou Y."/>
            <person name="Sun X."/>
            <person name="Brodelius P.E."/>
            <person name="Rose J.K.C."/>
            <person name="Tang K."/>
        </authorList>
    </citation>
    <scope>NUCLEOTIDE SEQUENCE [LARGE SCALE GENOMIC DNA]</scope>
    <source>
        <strain evidence="3">cv. Huhao1</strain>
        <tissue evidence="2">Leaf</tissue>
    </source>
</reference>
<proteinExistence type="predicted"/>
<name>A0A2U1Q334_ARTAN</name>
<evidence type="ECO:0000313" key="2">
    <source>
        <dbReference type="EMBL" id="PWA92372.1"/>
    </source>
</evidence>
<gene>
    <name evidence="2" type="ORF">CTI12_AA022840</name>
</gene>
<dbReference type="EMBL" id="PKPP01000469">
    <property type="protein sequence ID" value="PWA92372.1"/>
    <property type="molecule type" value="Genomic_DNA"/>
</dbReference>
<feature type="region of interest" description="Disordered" evidence="1">
    <location>
        <begin position="38"/>
        <end position="57"/>
    </location>
</feature>
<keyword evidence="3" id="KW-1185">Reference proteome</keyword>
<evidence type="ECO:0000256" key="1">
    <source>
        <dbReference type="SAM" id="MobiDB-lite"/>
    </source>
</evidence>
<accession>A0A2U1Q334</accession>
<organism evidence="2 3">
    <name type="scientific">Artemisia annua</name>
    <name type="common">Sweet wormwood</name>
    <dbReference type="NCBI Taxonomy" id="35608"/>
    <lineage>
        <taxon>Eukaryota</taxon>
        <taxon>Viridiplantae</taxon>
        <taxon>Streptophyta</taxon>
        <taxon>Embryophyta</taxon>
        <taxon>Tracheophyta</taxon>
        <taxon>Spermatophyta</taxon>
        <taxon>Magnoliopsida</taxon>
        <taxon>eudicotyledons</taxon>
        <taxon>Gunneridae</taxon>
        <taxon>Pentapetalae</taxon>
        <taxon>asterids</taxon>
        <taxon>campanulids</taxon>
        <taxon>Asterales</taxon>
        <taxon>Asteraceae</taxon>
        <taxon>Asteroideae</taxon>
        <taxon>Anthemideae</taxon>
        <taxon>Artemisiinae</taxon>
        <taxon>Artemisia</taxon>
    </lineage>
</organism>
<protein>
    <submittedName>
        <fullName evidence="2">Uncharacterized protein</fullName>
    </submittedName>
</protein>
<dbReference type="AlphaFoldDB" id="A0A2U1Q334"/>
<feature type="compositionally biased region" description="Polar residues" evidence="1">
    <location>
        <begin position="48"/>
        <end position="57"/>
    </location>
</feature>
<comment type="caution">
    <text evidence="2">The sequence shown here is derived from an EMBL/GenBank/DDBJ whole genome shotgun (WGS) entry which is preliminary data.</text>
</comment>
<evidence type="ECO:0000313" key="3">
    <source>
        <dbReference type="Proteomes" id="UP000245207"/>
    </source>
</evidence>
<dbReference type="Proteomes" id="UP000245207">
    <property type="component" value="Unassembled WGS sequence"/>
</dbReference>
<sequence length="57" mass="6355">MDPHNPTYAAHVSLSDIEDEADALAIFAAYEYTRIEEEEAESSLRLTPSTRSNNVRG</sequence>